<dbReference type="AlphaFoldDB" id="A0A819L4Z2"/>
<proteinExistence type="predicted"/>
<gene>
    <name evidence="2" type="ORF">OVN521_LOCUS12765</name>
</gene>
<keyword evidence="3" id="KW-1185">Reference proteome</keyword>
<reference evidence="2" key="1">
    <citation type="submission" date="2021-02" db="EMBL/GenBank/DDBJ databases">
        <authorList>
            <person name="Nowell W R."/>
        </authorList>
    </citation>
    <scope>NUCLEOTIDE SEQUENCE</scope>
</reference>
<evidence type="ECO:0000313" key="2">
    <source>
        <dbReference type="EMBL" id="CAF3960292.1"/>
    </source>
</evidence>
<organism evidence="2 3">
    <name type="scientific">Rotaria magnacalcarata</name>
    <dbReference type="NCBI Taxonomy" id="392030"/>
    <lineage>
        <taxon>Eukaryota</taxon>
        <taxon>Metazoa</taxon>
        <taxon>Spiralia</taxon>
        <taxon>Gnathifera</taxon>
        <taxon>Rotifera</taxon>
        <taxon>Eurotatoria</taxon>
        <taxon>Bdelloidea</taxon>
        <taxon>Philodinida</taxon>
        <taxon>Philodinidae</taxon>
        <taxon>Rotaria</taxon>
    </lineage>
</organism>
<sequence length="703" mass="82085">MITTIESKPCQANNNGIYCEKDARAKCFHCSHDLCLMHLTEHTQYVESQTRTCLYSHEKVLNDLYNELESVSVSSRISEYPFIQLEKWRTDAHKKLDQLAEEKRQEIKRKISEYQIIFTEKTNEQKQKIELLKKQLNDLTRKTHVITKDIKHIEDKIKETKSFLQSIEKHSIKISTYAFFVNIRTMFFDSQTSKMVQSPSPLPTVIQTAQSKRNTRSELKEFLNNTNKKCLDKKRSLSVSLLYKNEITLNCSLLFRLINTIMAKPVKLCQADDNEKCKNEACASCYHCSRDLCLDHLTQHVQLIDALTRSTLEDYFTILTNLSTRLQSLTISTNILNEPFKKIEQWRTDAYRKIDDIVEKKCQEIKIKIVEYRQIFDTIRNEQLEKVARYRQKIAELFRKIQVSNKDMSGLRKSIEQIQNDSNIFDRHSIEVISNRPLIHSIDIRMRLNDWRSSSTLSTSSSSLSSSSVIHQLEFQVKYVRLSGVVTCHYILVEVNGTIGDLIDQFIITQNNVIIGKQKQRDYFLATEVCQRRVRRRFTTDTQLKSIFNKIEKLVLYETPFELNTINLQNYCLILCRFQDGLPWNIKFGLPLLLDVPRIQCRGRDVISALNKILKTCFPLMIANNYIHYEVGIISDEHQLNSATILNQWADEVIDEHLLITDNAMLVVNLVHSSQLSTEKQITDVTRLDGTLKSDDQRRKSRK</sequence>
<name>A0A819L4Z2_9BILA</name>
<keyword evidence="1" id="KW-0175">Coiled coil</keyword>
<dbReference type="Proteomes" id="UP000663866">
    <property type="component" value="Unassembled WGS sequence"/>
</dbReference>
<evidence type="ECO:0000313" key="3">
    <source>
        <dbReference type="Proteomes" id="UP000663866"/>
    </source>
</evidence>
<feature type="coiled-coil region" evidence="1">
    <location>
        <begin position="85"/>
        <end position="142"/>
    </location>
</feature>
<dbReference type="EMBL" id="CAJOBG010001809">
    <property type="protein sequence ID" value="CAF3960292.1"/>
    <property type="molecule type" value="Genomic_DNA"/>
</dbReference>
<protein>
    <submittedName>
        <fullName evidence="2">Uncharacterized protein</fullName>
    </submittedName>
</protein>
<evidence type="ECO:0000256" key="1">
    <source>
        <dbReference type="SAM" id="Coils"/>
    </source>
</evidence>
<comment type="caution">
    <text evidence="2">The sequence shown here is derived from an EMBL/GenBank/DDBJ whole genome shotgun (WGS) entry which is preliminary data.</text>
</comment>
<accession>A0A819L4Z2</accession>